<evidence type="ECO:0000256" key="5">
    <source>
        <dbReference type="ARBA" id="ARBA00022989"/>
    </source>
</evidence>
<name>A0A3B0RDI6_9ZZZZ</name>
<keyword evidence="5 8" id="KW-1133">Transmembrane helix</keyword>
<feature type="transmembrane region" description="Helical" evidence="8">
    <location>
        <begin position="635"/>
        <end position="663"/>
    </location>
</feature>
<comment type="subcellular location">
    <subcellularLocation>
        <location evidence="1">Cell membrane</location>
        <topology evidence="1">Multi-pass membrane protein</topology>
    </subcellularLocation>
</comment>
<dbReference type="GO" id="GO:0055085">
    <property type="term" value="P:transmembrane transport"/>
    <property type="evidence" value="ECO:0007669"/>
    <property type="project" value="InterPro"/>
</dbReference>
<organism evidence="11">
    <name type="scientific">hydrothermal vent metagenome</name>
    <dbReference type="NCBI Taxonomy" id="652676"/>
    <lineage>
        <taxon>unclassified sequences</taxon>
        <taxon>metagenomes</taxon>
        <taxon>ecological metagenomes</taxon>
    </lineage>
</organism>
<keyword evidence="6 8" id="KW-0472">Membrane</keyword>
<feature type="domain" description="Mechanosensitive ion channel MscS C-terminal" evidence="10">
    <location>
        <begin position="725"/>
        <end position="808"/>
    </location>
</feature>
<feature type="transmembrane region" description="Helical" evidence="8">
    <location>
        <begin position="435"/>
        <end position="462"/>
    </location>
</feature>
<dbReference type="InterPro" id="IPR049278">
    <property type="entry name" value="MS_channel_C"/>
</dbReference>
<comment type="similarity">
    <text evidence="2">Belongs to the MscS (TC 1.A.23) family.</text>
</comment>
<feature type="transmembrane region" description="Helical" evidence="8">
    <location>
        <begin position="314"/>
        <end position="336"/>
    </location>
</feature>
<evidence type="ECO:0000313" key="11">
    <source>
        <dbReference type="EMBL" id="VAV90049.1"/>
    </source>
</evidence>
<keyword evidence="4 8" id="KW-0812">Transmembrane</keyword>
<dbReference type="Gene3D" id="2.30.30.60">
    <property type="match status" value="1"/>
</dbReference>
<dbReference type="InterPro" id="IPR010920">
    <property type="entry name" value="LSM_dom_sf"/>
</dbReference>
<feature type="transmembrane region" description="Helical" evidence="8">
    <location>
        <begin position="239"/>
        <end position="258"/>
    </location>
</feature>
<feature type="transmembrane region" description="Helical" evidence="8">
    <location>
        <begin position="514"/>
        <end position="538"/>
    </location>
</feature>
<evidence type="ECO:0000259" key="9">
    <source>
        <dbReference type="Pfam" id="PF00924"/>
    </source>
</evidence>
<evidence type="ECO:0000256" key="7">
    <source>
        <dbReference type="SAM" id="Coils"/>
    </source>
</evidence>
<reference evidence="11" key="1">
    <citation type="submission" date="2018-06" db="EMBL/GenBank/DDBJ databases">
        <authorList>
            <person name="Zhirakovskaya E."/>
        </authorList>
    </citation>
    <scope>NUCLEOTIDE SEQUENCE</scope>
</reference>
<keyword evidence="7" id="KW-0175">Coiled coil</keyword>
<gene>
    <name evidence="11" type="ORF">MNBD_ALPHA08-1655</name>
</gene>
<dbReference type="SUPFAM" id="SSF82861">
    <property type="entry name" value="Mechanosensitive channel protein MscS (YggB), transmembrane region"/>
    <property type="match status" value="1"/>
</dbReference>
<evidence type="ECO:0000259" key="10">
    <source>
        <dbReference type="Pfam" id="PF21082"/>
    </source>
</evidence>
<evidence type="ECO:0000256" key="3">
    <source>
        <dbReference type="ARBA" id="ARBA00022475"/>
    </source>
</evidence>
<dbReference type="SUPFAM" id="SSF50182">
    <property type="entry name" value="Sm-like ribonucleoproteins"/>
    <property type="match status" value="1"/>
</dbReference>
<dbReference type="EMBL" id="UOEC01000071">
    <property type="protein sequence ID" value="VAV90049.1"/>
    <property type="molecule type" value="Genomic_DNA"/>
</dbReference>
<feature type="transmembrane region" description="Helical" evidence="8">
    <location>
        <begin position="356"/>
        <end position="373"/>
    </location>
</feature>
<dbReference type="Pfam" id="PF21082">
    <property type="entry name" value="MS_channel_3rd"/>
    <property type="match status" value="1"/>
</dbReference>
<protein>
    <submittedName>
        <fullName evidence="11">Potassium efflux system KefA protein / Small-conductance mechanosensitive channel</fullName>
    </submittedName>
</protein>
<dbReference type="Gene3D" id="3.30.70.100">
    <property type="match status" value="1"/>
</dbReference>
<dbReference type="InterPro" id="IPR006685">
    <property type="entry name" value="MscS_channel_2nd"/>
</dbReference>
<feature type="transmembrane region" description="Helical" evidence="8">
    <location>
        <begin position="279"/>
        <end position="302"/>
    </location>
</feature>
<dbReference type="Pfam" id="PF00924">
    <property type="entry name" value="MS_channel_2nd"/>
    <property type="match status" value="1"/>
</dbReference>
<dbReference type="AlphaFoldDB" id="A0A3B0RDI6"/>
<evidence type="ECO:0000256" key="6">
    <source>
        <dbReference type="ARBA" id="ARBA00023136"/>
    </source>
</evidence>
<evidence type="ECO:0000256" key="2">
    <source>
        <dbReference type="ARBA" id="ARBA00008017"/>
    </source>
</evidence>
<sequence>MSYISLIRSFVFGLLAVLISAQPAFAQETTKPVPTVPLSPVQQPAESKTQLTTDAAEVEDSIARARRTYDALKKELEDTRKAITSPTVDVDDLVASRAKLVQLRKNITKARSSLKRPIDDFAARLKQVGPAPEKNQSEAQSITDQRTSLENISNGLKAAQKQLDLLELEAGQLTAKTSELQKDAFIKRVFDPRQSILNPKLWWSFTSILGDAGIRSTSIFQVWNKPAGTTEKFSGTSSFLAVLAVFTLAILLVLFVWAKMSNPPKRVGQASDLRRIWRAVGGTLIVAFIGFVAIIVGLTVLALSSVEDPRISRVVVTIGEIIFSTGVLITVLRAILAPTNSSWRLVNLDDKAARTLFRYGLFAALIFGFDRGATSIADITFLPLEFVVGLHALTAIFLVITMAKMVSTSRNAQALIDNTQLHEDRSFYFTWASRFFLPLWVLLGVTVVALLLGYIALAHFIITNTLVTAAMVIILYLLHHLVDALVSSSTQPWSRFGKAIRSKMGLGDETIRRVGLLLSTITDVSVIFLGAPLILALWTITWVDFNNLATQAFFGFKIGDVFVEPAKILLAVLMLVIGIIVVRLFSAWLNRRILSRSTIDAGVQNSIATGVKYTGLILIAGFALSAAGLDFSKLAIVAGALSVGIGFGLQSVVSNFVSGLILLAERPIRIGDWISVGAGEGVVKKINVRSTEIETFDRCLVIVPNSSFITDPVQNWSHGSPIGRIKVNIGVGYDSDPRQVEEIFLKCATDHERVISSPAPRVMFMDFGASSLDFQLRVFIDDIGYVTIVSSDLRFAIFEALKEAGIEIPFPQRDINIRDADKLAKAFSKKQPARKAVKK</sequence>
<dbReference type="SUPFAM" id="SSF82689">
    <property type="entry name" value="Mechanosensitive channel protein MscS (YggB), C-terminal domain"/>
    <property type="match status" value="1"/>
</dbReference>
<feature type="coiled-coil region" evidence="7">
    <location>
        <begin position="149"/>
        <end position="183"/>
    </location>
</feature>
<dbReference type="Gene3D" id="1.10.287.1260">
    <property type="match status" value="1"/>
</dbReference>
<dbReference type="InterPro" id="IPR052702">
    <property type="entry name" value="MscS-like_channel"/>
</dbReference>
<dbReference type="PANTHER" id="PTHR30347">
    <property type="entry name" value="POTASSIUM CHANNEL RELATED"/>
    <property type="match status" value="1"/>
</dbReference>
<feature type="transmembrane region" description="Helical" evidence="8">
    <location>
        <begin position="379"/>
        <end position="400"/>
    </location>
</feature>
<evidence type="ECO:0000256" key="4">
    <source>
        <dbReference type="ARBA" id="ARBA00022692"/>
    </source>
</evidence>
<dbReference type="InterPro" id="IPR023408">
    <property type="entry name" value="MscS_beta-dom_sf"/>
</dbReference>
<evidence type="ECO:0000256" key="1">
    <source>
        <dbReference type="ARBA" id="ARBA00004651"/>
    </source>
</evidence>
<feature type="transmembrane region" description="Helical" evidence="8">
    <location>
        <begin position="568"/>
        <end position="589"/>
    </location>
</feature>
<dbReference type="InterPro" id="IPR011014">
    <property type="entry name" value="MscS_channel_TM-2"/>
</dbReference>
<accession>A0A3B0RDI6</accession>
<keyword evidence="3" id="KW-1003">Cell membrane</keyword>
<proteinExistence type="inferred from homology"/>
<dbReference type="GO" id="GO:0005886">
    <property type="term" value="C:plasma membrane"/>
    <property type="evidence" value="ECO:0007669"/>
    <property type="project" value="UniProtKB-SubCell"/>
</dbReference>
<feature type="transmembrane region" description="Helical" evidence="8">
    <location>
        <begin position="610"/>
        <end position="629"/>
    </location>
</feature>
<evidence type="ECO:0000256" key="8">
    <source>
        <dbReference type="SAM" id="Phobius"/>
    </source>
</evidence>
<dbReference type="InterPro" id="IPR011066">
    <property type="entry name" value="MscS_channel_C_sf"/>
</dbReference>
<feature type="coiled-coil region" evidence="7">
    <location>
        <begin position="48"/>
        <end position="82"/>
    </location>
</feature>
<feature type="domain" description="Mechanosensitive ion channel MscS" evidence="9">
    <location>
        <begin position="652"/>
        <end position="718"/>
    </location>
</feature>
<dbReference type="PANTHER" id="PTHR30347:SF1">
    <property type="entry name" value="MECHANOSENSITIVE CHANNEL MSCK"/>
    <property type="match status" value="1"/>
</dbReference>